<reference evidence="1 2" key="1">
    <citation type="submission" date="2018-04" db="EMBL/GenBank/DDBJ databases">
        <title>Active sludge and wastewater microbial communities from Klosterneuburg, Austria.</title>
        <authorList>
            <person name="Wagner M."/>
        </authorList>
    </citation>
    <scope>NUCLEOTIDE SEQUENCE [LARGE SCALE GENOMIC DNA]</scope>
    <source>
        <strain evidence="1 2">Nl12</strain>
    </source>
</reference>
<dbReference type="SUPFAM" id="SSF51905">
    <property type="entry name" value="FAD/NAD(P)-binding domain"/>
    <property type="match status" value="1"/>
</dbReference>
<dbReference type="Pfam" id="PF13450">
    <property type="entry name" value="NAD_binding_8"/>
    <property type="match status" value="1"/>
</dbReference>
<proteinExistence type="predicted"/>
<comment type="caution">
    <text evidence="1">The sequence shown here is derived from an EMBL/GenBank/DDBJ whole genome shotgun (WGS) entry which is preliminary data.</text>
</comment>
<dbReference type="RefSeq" id="WP_107761125.1">
    <property type="nucleotide sequence ID" value="NZ_QAOK01000002.1"/>
</dbReference>
<dbReference type="Proteomes" id="UP000244152">
    <property type="component" value="Unassembled WGS sequence"/>
</dbReference>
<accession>A0A2T5IGU1</accession>
<dbReference type="Pfam" id="PF13692">
    <property type="entry name" value="Glyco_trans_1_4"/>
    <property type="match status" value="1"/>
</dbReference>
<evidence type="ECO:0000313" key="2">
    <source>
        <dbReference type="Proteomes" id="UP000244152"/>
    </source>
</evidence>
<dbReference type="InterPro" id="IPR036188">
    <property type="entry name" value="FAD/NAD-bd_sf"/>
</dbReference>
<dbReference type="CDD" id="cd04950">
    <property type="entry name" value="GT4_TuaH-like"/>
    <property type="match status" value="1"/>
</dbReference>
<dbReference type="Gene3D" id="3.40.50.11010">
    <property type="match status" value="1"/>
</dbReference>
<dbReference type="Gene3D" id="3.40.50.2000">
    <property type="entry name" value="Glycogen Phosphorylase B"/>
    <property type="match status" value="1"/>
</dbReference>
<dbReference type="GO" id="GO:0008767">
    <property type="term" value="F:UDP-galactopyranose mutase activity"/>
    <property type="evidence" value="ECO:0007669"/>
    <property type="project" value="TreeGrafter"/>
</dbReference>
<evidence type="ECO:0000313" key="1">
    <source>
        <dbReference type="EMBL" id="PTQ83053.1"/>
    </source>
</evidence>
<organism evidence="1 2">
    <name type="scientific">Nitrosospira multiformis</name>
    <dbReference type="NCBI Taxonomy" id="1231"/>
    <lineage>
        <taxon>Bacteria</taxon>
        <taxon>Pseudomonadati</taxon>
        <taxon>Pseudomonadota</taxon>
        <taxon>Betaproteobacteria</taxon>
        <taxon>Nitrosomonadales</taxon>
        <taxon>Nitrosomonadaceae</taxon>
        <taxon>Nitrosospira</taxon>
    </lineage>
</organism>
<dbReference type="Gene3D" id="3.50.50.60">
    <property type="entry name" value="FAD/NAD(P)-binding domain"/>
    <property type="match status" value="2"/>
</dbReference>
<dbReference type="PANTHER" id="PTHR21197">
    <property type="entry name" value="UDP-GALACTOPYRANOSE MUTASE"/>
    <property type="match status" value="1"/>
</dbReference>
<gene>
    <name evidence="1" type="ORF">C8R21_10256</name>
</gene>
<protein>
    <submittedName>
        <fullName evidence="1">Protoporphyrinogen oxidase</fullName>
    </submittedName>
</protein>
<dbReference type="PANTHER" id="PTHR21197:SF0">
    <property type="entry name" value="UDP-GALACTOPYRANOSE MUTASE"/>
    <property type="match status" value="1"/>
</dbReference>
<dbReference type="GO" id="GO:0005829">
    <property type="term" value="C:cytosol"/>
    <property type="evidence" value="ECO:0007669"/>
    <property type="project" value="TreeGrafter"/>
</dbReference>
<sequence length="885" mass="99539">MTTIIVFSHLRWDFVYQRPQHLLSRLAENYKIVFIEEPTLHRHGSFIEYSRPGPNITVLKPHTPVPAPGFHDEQLPHLIKLMQQFVVLEEEHIAWFYTPMALPLLQELQPSLVIYDCMDELAAFKNPPKQMLQRENALLRIADLVFTGGPSLYRAKRARHPNVHCFPSSVDIDHFEQARDRSDHHPAQEDIPGPRLGYYGVIDERLDLELIDRLAEAHPQWQIVLVGPVAKISRSALPRRHNIHYLGQQPYKALPHFLAGWNVCLLPFALNESTRFISPTKTLEYMAAELPIVSTPVADVVELYGEVVSIADTPQAFIRACENALLTTPEDNTQTIMRMRKMVSATSWNTTAEKMHELMQSVVLQNEGSKRDVRHFIEPESSIHRDIEPVSAEDRKCVIIGAGPTGLSAAYHLDEETLLLDKNPIVGGWCRSIEDKGFTFDHAGHIMFSNDAYVHQLYKILLGDNVHWQDREAWVYSKGVHTRYPFQGALYGLPADVIRECIVGAMEARYGALKTPQAKSMEGTCQGPDGAAAVVSDCCADGTGSITTESGKVRGAEGVVERSKAENFEDFIYRVWGAGIAKHFAIPYNRKLWTVPLTEMETSWLGGRVPLPDLEEIIEGALRPVAKPMGPNARFGYPLRGGFHAMMSGFVPHIKGAIELNADVARISPDQHLITLTDGRRYRYQYLLSTIPLPELIRSIGDEAPSPIKKAAAALRHVSVRCVNLGIGRENISDKHWIYYPEDTIFHRVFLQGNASPACNPPGGFGLTCEISYSPTKPLPLDGQELIDRCVEDCIKVGLFTRDDKLITANLVDMPYAYVVYDHARKQSVETIRQWLSERDIILGGRYSEWEYYNSDHAFLAGKKAAEAISQFSDSEERVADKTAV</sequence>
<dbReference type="EMBL" id="QAOK01000002">
    <property type="protein sequence ID" value="PTQ83053.1"/>
    <property type="molecule type" value="Genomic_DNA"/>
</dbReference>
<dbReference type="GO" id="GO:0050660">
    <property type="term" value="F:flavin adenine dinucleotide binding"/>
    <property type="evidence" value="ECO:0007669"/>
    <property type="project" value="TreeGrafter"/>
</dbReference>
<dbReference type="SUPFAM" id="SSF53756">
    <property type="entry name" value="UDP-Glycosyltransferase/glycogen phosphorylase"/>
    <property type="match status" value="1"/>
</dbReference>
<dbReference type="AlphaFoldDB" id="A0A2T5IGU1"/>
<name>A0A2T5IGU1_9PROT</name>